<protein>
    <submittedName>
        <fullName evidence="1">Uncharacterized protein</fullName>
    </submittedName>
</protein>
<dbReference type="EMBL" id="JAYMYR010000001">
    <property type="protein sequence ID" value="KAK7382403.1"/>
    <property type="molecule type" value="Genomic_DNA"/>
</dbReference>
<proteinExistence type="predicted"/>
<name>A0AAN9RSJ9_PHACN</name>
<dbReference type="AlphaFoldDB" id="A0AAN9RSJ9"/>
<gene>
    <name evidence="1" type="ORF">VNO80_01254</name>
</gene>
<evidence type="ECO:0000313" key="2">
    <source>
        <dbReference type="Proteomes" id="UP001374584"/>
    </source>
</evidence>
<keyword evidence="2" id="KW-1185">Reference proteome</keyword>
<dbReference type="Proteomes" id="UP001374584">
    <property type="component" value="Unassembled WGS sequence"/>
</dbReference>
<reference evidence="1 2" key="1">
    <citation type="submission" date="2024-01" db="EMBL/GenBank/DDBJ databases">
        <title>The genomes of 5 underutilized Papilionoideae crops provide insights into root nodulation and disease resistanc.</title>
        <authorList>
            <person name="Jiang F."/>
        </authorList>
    </citation>
    <scope>NUCLEOTIDE SEQUENCE [LARGE SCALE GENOMIC DNA]</scope>
    <source>
        <strain evidence="1">JINMINGXINNONG_FW02</strain>
        <tissue evidence="1">Leaves</tissue>
    </source>
</reference>
<evidence type="ECO:0000313" key="1">
    <source>
        <dbReference type="EMBL" id="KAK7382403.1"/>
    </source>
</evidence>
<comment type="caution">
    <text evidence="1">The sequence shown here is derived from an EMBL/GenBank/DDBJ whole genome shotgun (WGS) entry which is preliminary data.</text>
</comment>
<accession>A0AAN9RSJ9</accession>
<organism evidence="1 2">
    <name type="scientific">Phaseolus coccineus</name>
    <name type="common">Scarlet runner bean</name>
    <name type="synonym">Phaseolus multiflorus</name>
    <dbReference type="NCBI Taxonomy" id="3886"/>
    <lineage>
        <taxon>Eukaryota</taxon>
        <taxon>Viridiplantae</taxon>
        <taxon>Streptophyta</taxon>
        <taxon>Embryophyta</taxon>
        <taxon>Tracheophyta</taxon>
        <taxon>Spermatophyta</taxon>
        <taxon>Magnoliopsida</taxon>
        <taxon>eudicotyledons</taxon>
        <taxon>Gunneridae</taxon>
        <taxon>Pentapetalae</taxon>
        <taxon>rosids</taxon>
        <taxon>fabids</taxon>
        <taxon>Fabales</taxon>
        <taxon>Fabaceae</taxon>
        <taxon>Papilionoideae</taxon>
        <taxon>50 kb inversion clade</taxon>
        <taxon>NPAAA clade</taxon>
        <taxon>indigoferoid/millettioid clade</taxon>
        <taxon>Phaseoleae</taxon>
        <taxon>Phaseolus</taxon>
    </lineage>
</organism>
<sequence>MLPPRFLIRTCYGINMRGHHGKGIRGNQFLVPYDVDLLNGVGPEAVKSSARIKELDDQGELEETKGREEALKTTNANLMESSLLGYTECFRKSVHQALHFSPSINVDEFDLNKDIADGHPVDDSSLFWNNISSFLCL</sequence>